<gene>
    <name evidence="4" type="ORF">Glove_168g142</name>
</gene>
<evidence type="ECO:0000313" key="4">
    <source>
        <dbReference type="EMBL" id="RHZ78106.1"/>
    </source>
</evidence>
<protein>
    <recommendedName>
        <fullName evidence="6">Ion transport domain-containing protein</fullName>
    </recommendedName>
</protein>
<keyword evidence="1" id="KW-0677">Repeat</keyword>
<dbReference type="EMBL" id="PQFF01000158">
    <property type="protein sequence ID" value="RHZ78106.1"/>
    <property type="molecule type" value="Genomic_DNA"/>
</dbReference>
<feature type="region of interest" description="Disordered" evidence="2">
    <location>
        <begin position="335"/>
        <end position="356"/>
    </location>
</feature>
<feature type="compositionally biased region" description="Acidic residues" evidence="2">
    <location>
        <begin position="246"/>
        <end position="256"/>
    </location>
</feature>
<dbReference type="Proteomes" id="UP000266861">
    <property type="component" value="Unassembled WGS sequence"/>
</dbReference>
<dbReference type="OrthoDB" id="2439775at2759"/>
<dbReference type="GO" id="GO:0098703">
    <property type="term" value="P:calcium ion import across plasma membrane"/>
    <property type="evidence" value="ECO:0007669"/>
    <property type="project" value="TreeGrafter"/>
</dbReference>
<dbReference type="AlphaFoldDB" id="A0A397IWF6"/>
<comment type="caution">
    <text evidence="4">The sequence shown here is derived from an EMBL/GenBank/DDBJ whole genome shotgun (WGS) entry which is preliminary data.</text>
</comment>
<dbReference type="PANTHER" id="PTHR10582:SF2">
    <property type="entry name" value="INACTIVE"/>
    <property type="match status" value="1"/>
</dbReference>
<accession>A0A397IWF6</accession>
<feature type="compositionally biased region" description="Polar residues" evidence="2">
    <location>
        <begin position="279"/>
        <end position="297"/>
    </location>
</feature>
<name>A0A397IWF6_9GLOM</name>
<evidence type="ECO:0000256" key="1">
    <source>
        <dbReference type="ARBA" id="ARBA00022737"/>
    </source>
</evidence>
<keyword evidence="3" id="KW-0812">Transmembrane</keyword>
<dbReference type="InterPro" id="IPR024862">
    <property type="entry name" value="TRPV"/>
</dbReference>
<evidence type="ECO:0000256" key="2">
    <source>
        <dbReference type="SAM" id="MobiDB-lite"/>
    </source>
</evidence>
<evidence type="ECO:0008006" key="6">
    <source>
        <dbReference type="Google" id="ProtNLM"/>
    </source>
</evidence>
<dbReference type="GO" id="GO:0005886">
    <property type="term" value="C:plasma membrane"/>
    <property type="evidence" value="ECO:0007669"/>
    <property type="project" value="TreeGrafter"/>
</dbReference>
<sequence>MKDEIILPDSIFLPIYAFTDLVMWLEVLFLLRYFEVPGRFVYIIISILNTVLPFFAFMLSAVLAFGHAMFIALRYMEDQSLHFPTYKIEDASNSSSYSNITIKQDIDESYRLDNLYSSFVSSVEAVFFWTNGRWDQLNQWDNYAIDVISILGSIILVLIFQNMLIAFMNGAFDQANKESHTAAHRYRTKFIKALENPDSKKGNPRYIYYIPDPAMIDTWLKETKKDEEQKLRPMGENLAELTELTDFDSSDDDDGIGDDHQDNSSYPKKYRHIYKKNEGSSSTMNPDSIEPSTTKNDNIIDEISFTDEEIFTSSKLNKKSQRNWKLNNKSLTLTKNNKSSNELSLEDHSGSTTTTNVDDQLSVQELKTKFDELKKDLKKIMKTLNSLNNPK</sequence>
<keyword evidence="3" id="KW-0472">Membrane</keyword>
<dbReference type="GO" id="GO:0005216">
    <property type="term" value="F:monoatomic ion channel activity"/>
    <property type="evidence" value="ECO:0007669"/>
    <property type="project" value="InterPro"/>
</dbReference>
<reference evidence="4 5" key="1">
    <citation type="submission" date="2018-08" db="EMBL/GenBank/DDBJ databases">
        <title>Genome and evolution of the arbuscular mycorrhizal fungus Diversispora epigaea (formerly Glomus versiforme) and its bacterial endosymbionts.</title>
        <authorList>
            <person name="Sun X."/>
            <person name="Fei Z."/>
            <person name="Harrison M."/>
        </authorList>
    </citation>
    <scope>NUCLEOTIDE SEQUENCE [LARGE SCALE GENOMIC DNA]</scope>
    <source>
        <strain evidence="4 5">IT104</strain>
    </source>
</reference>
<dbReference type="PANTHER" id="PTHR10582">
    <property type="entry name" value="TRANSIENT RECEPTOR POTENTIAL ION CHANNEL PROTEIN"/>
    <property type="match status" value="1"/>
</dbReference>
<feature type="transmembrane region" description="Helical" evidence="3">
    <location>
        <begin position="143"/>
        <end position="168"/>
    </location>
</feature>
<feature type="transmembrane region" description="Helical" evidence="3">
    <location>
        <begin position="40"/>
        <end position="73"/>
    </location>
</feature>
<keyword evidence="5" id="KW-1185">Reference proteome</keyword>
<feature type="region of interest" description="Disordered" evidence="2">
    <location>
        <begin position="246"/>
        <end position="300"/>
    </location>
</feature>
<proteinExistence type="predicted"/>
<keyword evidence="3" id="KW-1133">Transmembrane helix</keyword>
<feature type="transmembrane region" description="Helical" evidence="3">
    <location>
        <begin position="12"/>
        <end position="34"/>
    </location>
</feature>
<organism evidence="4 5">
    <name type="scientific">Diversispora epigaea</name>
    <dbReference type="NCBI Taxonomy" id="1348612"/>
    <lineage>
        <taxon>Eukaryota</taxon>
        <taxon>Fungi</taxon>
        <taxon>Fungi incertae sedis</taxon>
        <taxon>Mucoromycota</taxon>
        <taxon>Glomeromycotina</taxon>
        <taxon>Glomeromycetes</taxon>
        <taxon>Diversisporales</taxon>
        <taxon>Diversisporaceae</taxon>
        <taxon>Diversispora</taxon>
    </lineage>
</organism>
<evidence type="ECO:0000313" key="5">
    <source>
        <dbReference type="Proteomes" id="UP000266861"/>
    </source>
</evidence>
<evidence type="ECO:0000256" key="3">
    <source>
        <dbReference type="SAM" id="Phobius"/>
    </source>
</evidence>